<feature type="transmembrane region" description="Helical" evidence="2">
    <location>
        <begin position="132"/>
        <end position="151"/>
    </location>
</feature>
<name>A0AAE0GAI0_9CHLO</name>
<keyword evidence="2" id="KW-0472">Membrane</keyword>
<dbReference type="Proteomes" id="UP001190700">
    <property type="component" value="Unassembled WGS sequence"/>
</dbReference>
<reference evidence="3 4" key="1">
    <citation type="journal article" date="2015" name="Genome Biol. Evol.">
        <title>Comparative Genomics of a Bacterivorous Green Alga Reveals Evolutionary Causalities and Consequences of Phago-Mixotrophic Mode of Nutrition.</title>
        <authorList>
            <person name="Burns J.A."/>
            <person name="Paasch A."/>
            <person name="Narechania A."/>
            <person name="Kim E."/>
        </authorList>
    </citation>
    <scope>NUCLEOTIDE SEQUENCE [LARGE SCALE GENOMIC DNA]</scope>
    <source>
        <strain evidence="3 4">PLY_AMNH</strain>
    </source>
</reference>
<keyword evidence="2" id="KW-0812">Transmembrane</keyword>
<organism evidence="3 4">
    <name type="scientific">Cymbomonas tetramitiformis</name>
    <dbReference type="NCBI Taxonomy" id="36881"/>
    <lineage>
        <taxon>Eukaryota</taxon>
        <taxon>Viridiplantae</taxon>
        <taxon>Chlorophyta</taxon>
        <taxon>Pyramimonadophyceae</taxon>
        <taxon>Pyramimonadales</taxon>
        <taxon>Pyramimonadaceae</taxon>
        <taxon>Cymbomonas</taxon>
    </lineage>
</organism>
<sequence length="161" mass="17548">MAILSACTVRPVVKSATTRSTQAHAVRCRSSSFLGRQPKTVSRNRVHLKRSAQLVRPKAAETDDKGVKFSSPDNFNGGKNDQQAAKENLAAQLFGSNLQVVVWITTLSYASWRGYSTYQNNPAEFAEVGMLLAPPLGAAALILSFSLYFSIKRAIKGKKSE</sequence>
<evidence type="ECO:0000313" key="4">
    <source>
        <dbReference type="Proteomes" id="UP001190700"/>
    </source>
</evidence>
<dbReference type="AlphaFoldDB" id="A0AAE0GAI0"/>
<feature type="transmembrane region" description="Helical" evidence="2">
    <location>
        <begin position="89"/>
        <end position="112"/>
    </location>
</feature>
<feature type="compositionally biased region" description="Polar residues" evidence="1">
    <location>
        <begin position="71"/>
        <end position="81"/>
    </location>
</feature>
<evidence type="ECO:0000313" key="3">
    <source>
        <dbReference type="EMBL" id="KAK3274690.1"/>
    </source>
</evidence>
<gene>
    <name evidence="3" type="ORF">CYMTET_17133</name>
</gene>
<keyword evidence="2" id="KW-1133">Transmembrane helix</keyword>
<evidence type="ECO:0000256" key="1">
    <source>
        <dbReference type="SAM" id="MobiDB-lite"/>
    </source>
</evidence>
<dbReference type="EMBL" id="LGRX02007578">
    <property type="protein sequence ID" value="KAK3274690.1"/>
    <property type="molecule type" value="Genomic_DNA"/>
</dbReference>
<proteinExistence type="predicted"/>
<evidence type="ECO:0000256" key="2">
    <source>
        <dbReference type="SAM" id="Phobius"/>
    </source>
</evidence>
<protein>
    <submittedName>
        <fullName evidence="3">Uncharacterized protein</fullName>
    </submittedName>
</protein>
<keyword evidence="4" id="KW-1185">Reference proteome</keyword>
<feature type="region of interest" description="Disordered" evidence="1">
    <location>
        <begin position="61"/>
        <end position="81"/>
    </location>
</feature>
<accession>A0AAE0GAI0</accession>
<comment type="caution">
    <text evidence="3">The sequence shown here is derived from an EMBL/GenBank/DDBJ whole genome shotgun (WGS) entry which is preliminary data.</text>
</comment>